<dbReference type="InterPro" id="IPR024726">
    <property type="entry name" value="FhuF_C"/>
</dbReference>
<reference evidence="3" key="1">
    <citation type="journal article" date="2014" name="Int. J. Syst. Evol. Microbiol.">
        <title>Complete genome sequence of Corynebacterium casei LMG S-19264T (=DSM 44701T), isolated from a smear-ripened cheese.</title>
        <authorList>
            <consortium name="US DOE Joint Genome Institute (JGI-PGF)"/>
            <person name="Walter F."/>
            <person name="Albersmeier A."/>
            <person name="Kalinowski J."/>
            <person name="Ruckert C."/>
        </authorList>
    </citation>
    <scope>NUCLEOTIDE SEQUENCE</scope>
    <source>
        <strain evidence="3">JCM 4646</strain>
    </source>
</reference>
<name>A0A919G2L7_9ACTN</name>
<accession>A0A919G2L7</accession>
<dbReference type="Proteomes" id="UP000617734">
    <property type="component" value="Unassembled WGS sequence"/>
</dbReference>
<feature type="region of interest" description="Disordered" evidence="1">
    <location>
        <begin position="114"/>
        <end position="150"/>
    </location>
</feature>
<proteinExistence type="predicted"/>
<feature type="domain" description="Ferric siderophore reductase C-terminal" evidence="2">
    <location>
        <begin position="245"/>
        <end position="265"/>
    </location>
</feature>
<dbReference type="GeneID" id="95355154"/>
<dbReference type="EMBL" id="BNBO01000029">
    <property type="protein sequence ID" value="GHH76489.1"/>
    <property type="molecule type" value="Genomic_DNA"/>
</dbReference>
<dbReference type="GO" id="GO:0051537">
    <property type="term" value="F:2 iron, 2 sulfur cluster binding"/>
    <property type="evidence" value="ECO:0007669"/>
    <property type="project" value="InterPro"/>
</dbReference>
<protein>
    <recommendedName>
        <fullName evidence="2">Ferric siderophore reductase C-terminal domain-containing protein</fullName>
    </recommendedName>
</protein>
<keyword evidence="4" id="KW-1185">Reference proteome</keyword>
<evidence type="ECO:0000256" key="1">
    <source>
        <dbReference type="SAM" id="MobiDB-lite"/>
    </source>
</evidence>
<organism evidence="3 4">
    <name type="scientific">Kitasatospora indigofera</name>
    <dbReference type="NCBI Taxonomy" id="67307"/>
    <lineage>
        <taxon>Bacteria</taxon>
        <taxon>Bacillati</taxon>
        <taxon>Actinomycetota</taxon>
        <taxon>Actinomycetes</taxon>
        <taxon>Kitasatosporales</taxon>
        <taxon>Streptomycetaceae</taxon>
        <taxon>Kitasatospora</taxon>
    </lineage>
</organism>
<comment type="caution">
    <text evidence="3">The sequence shown here is derived from an EMBL/GenBank/DDBJ whole genome shotgun (WGS) entry which is preliminary data.</text>
</comment>
<sequence length="273" mass="28084">MTQPRAARPADLAARLAAVGPYFEILTGAPGQPDRTTGLRPLRELYATGPGSVLAERIPAVAERLGTAELRVAASILQLGLASRLWSVALGAAALGGTTVDLHPDRVEALLPPQGPLLLRLPPPDGEQERGAVRPGDRPGPTTGAPARQQPSAALLYRAVVTENLVPLAAAVRAVVPVSEGLLRGNAASALAGALRVLHGWAAARRPEAARTARRLADDLLGLGPLAGTGTLTCAGPAAVPAFRRTSCCLYYRIGPRAGICGDCVFDAPPGRS</sequence>
<evidence type="ECO:0000259" key="2">
    <source>
        <dbReference type="Pfam" id="PF11575"/>
    </source>
</evidence>
<dbReference type="RefSeq" id="WP_190212940.1">
    <property type="nucleotide sequence ID" value="NZ_BNBO01000029.1"/>
</dbReference>
<gene>
    <name evidence="3" type="ORF">GCM10018781_47800</name>
</gene>
<reference evidence="3" key="2">
    <citation type="submission" date="2020-09" db="EMBL/GenBank/DDBJ databases">
        <authorList>
            <person name="Sun Q."/>
            <person name="Ohkuma M."/>
        </authorList>
    </citation>
    <scope>NUCLEOTIDE SEQUENCE</scope>
    <source>
        <strain evidence="3">JCM 4646</strain>
    </source>
</reference>
<evidence type="ECO:0000313" key="3">
    <source>
        <dbReference type="EMBL" id="GHH76489.1"/>
    </source>
</evidence>
<dbReference type="Pfam" id="PF11575">
    <property type="entry name" value="FhuF_C"/>
    <property type="match status" value="1"/>
</dbReference>
<feature type="compositionally biased region" description="Basic and acidic residues" evidence="1">
    <location>
        <begin position="127"/>
        <end position="137"/>
    </location>
</feature>
<dbReference type="AlphaFoldDB" id="A0A919G2L7"/>
<evidence type="ECO:0000313" key="4">
    <source>
        <dbReference type="Proteomes" id="UP000617734"/>
    </source>
</evidence>